<dbReference type="SUPFAM" id="SSF53448">
    <property type="entry name" value="Nucleotide-diphospho-sugar transferases"/>
    <property type="match status" value="1"/>
</dbReference>
<dbReference type="InterPro" id="IPR002495">
    <property type="entry name" value="Glyco_trans_8"/>
</dbReference>
<comment type="caution">
    <text evidence="1">The sequence shown here is derived from an EMBL/GenBank/DDBJ whole genome shotgun (WGS) entry which is preliminary data.</text>
</comment>
<protein>
    <submittedName>
        <fullName evidence="1">Uncharacterized protein</fullName>
    </submittedName>
</protein>
<dbReference type="EMBL" id="NRHC01000070">
    <property type="protein sequence ID" value="RIY32034.1"/>
    <property type="molecule type" value="Genomic_DNA"/>
</dbReference>
<name>A0A3A1Y7I5_9GAMM</name>
<keyword evidence="2" id="KW-1185">Reference proteome</keyword>
<gene>
    <name evidence="1" type="ORF">CKF54_05450</name>
</gene>
<dbReference type="AlphaFoldDB" id="A0A3A1Y7I5"/>
<dbReference type="Proteomes" id="UP000265691">
    <property type="component" value="Unassembled WGS sequence"/>
</dbReference>
<sequence>MSQTKQIVLTANKGYFPHVIALIKSYLAFNRDHTTFIIVHDVADPEDPSLKQIADEFVNCPSLKFDFICANKQTLLDWGSHPELVDNPVMWRLLIPEFPYTGRILYIDVDILFTGSIAELFTQEDILKGKSIGVCVDLKDYQAKFQRKNPYDDPYFPDIIRELPFGQTLDNAFFNAGVILIDVEKIRKSLDPEKNLWQYHFPEYFSKGKFEGLDQTFLNIVHFNDKAILSSKYNFFSLFLSETRFYVDLAGWKDYPKALAEGKVEPPMYPSILHFLTISPAKAWDSPQKDFREMYNFYAKQSTSEILAKPESYYLNMMVNYYDHYGYTPGLLDSSIYSKYLFNVTIEQVVKSVSPFARKWGVSPIFLNQFIYRARGLRKLLTKKKSGYVRRMAAVAEHAEKNFKSFEELALEDKKK</sequence>
<reference evidence="1 2" key="1">
    <citation type="submission" date="2017-08" db="EMBL/GenBank/DDBJ databases">
        <title>Reclassification of Bisgaard taxon 37 and 44.</title>
        <authorList>
            <person name="Christensen H."/>
        </authorList>
    </citation>
    <scope>NUCLEOTIDE SEQUENCE [LARGE SCALE GENOMIC DNA]</scope>
    <source>
        <strain evidence="1 2">B96_3</strain>
    </source>
</reference>
<dbReference type="Gene3D" id="3.90.550.10">
    <property type="entry name" value="Spore Coat Polysaccharide Biosynthesis Protein SpsA, Chain A"/>
    <property type="match status" value="1"/>
</dbReference>
<evidence type="ECO:0000313" key="2">
    <source>
        <dbReference type="Proteomes" id="UP000265691"/>
    </source>
</evidence>
<dbReference type="OrthoDB" id="5672604at2"/>
<organism evidence="1 2">
    <name type="scientific">Psittacicella hinzii</name>
    <dbReference type="NCBI Taxonomy" id="2028575"/>
    <lineage>
        <taxon>Bacteria</taxon>
        <taxon>Pseudomonadati</taxon>
        <taxon>Pseudomonadota</taxon>
        <taxon>Gammaproteobacteria</taxon>
        <taxon>Pasteurellales</taxon>
        <taxon>Psittacicellaceae</taxon>
        <taxon>Psittacicella</taxon>
    </lineage>
</organism>
<dbReference type="RefSeq" id="WP_119525354.1">
    <property type="nucleotide sequence ID" value="NZ_NRHC01000070.1"/>
</dbReference>
<proteinExistence type="predicted"/>
<dbReference type="InterPro" id="IPR029044">
    <property type="entry name" value="Nucleotide-diphossugar_trans"/>
</dbReference>
<dbReference type="Pfam" id="PF01501">
    <property type="entry name" value="Glyco_transf_8"/>
    <property type="match status" value="1"/>
</dbReference>
<dbReference type="GO" id="GO:0016757">
    <property type="term" value="F:glycosyltransferase activity"/>
    <property type="evidence" value="ECO:0007669"/>
    <property type="project" value="InterPro"/>
</dbReference>
<evidence type="ECO:0000313" key="1">
    <source>
        <dbReference type="EMBL" id="RIY32034.1"/>
    </source>
</evidence>
<accession>A0A3A1Y7I5</accession>